<dbReference type="EMBL" id="CM017629">
    <property type="protein sequence ID" value="TYH64371.1"/>
    <property type="molecule type" value="Genomic_DNA"/>
</dbReference>
<accession>A0A5D2KB56</accession>
<keyword evidence="3" id="KW-1185">Reference proteome</keyword>
<feature type="transmembrane region" description="Helical" evidence="1">
    <location>
        <begin position="34"/>
        <end position="56"/>
    </location>
</feature>
<keyword evidence="1" id="KW-1133">Transmembrane helix</keyword>
<evidence type="ECO:0000313" key="2">
    <source>
        <dbReference type="EMBL" id="TYH64371.1"/>
    </source>
</evidence>
<sequence>MILSPPQADQIPSMKFNSPDNVTSLSFLSSFFDIAPIGSPPSFLSSFFFFFFSSLWPVRSREQSMSSITMIDLFDVSIKSLLNSTLFLTVVSSRSYTS</sequence>
<keyword evidence="1" id="KW-0472">Membrane</keyword>
<protein>
    <submittedName>
        <fullName evidence="2">Uncharacterized protein</fullName>
    </submittedName>
</protein>
<dbReference type="Proteomes" id="UP000322667">
    <property type="component" value="Chromosome D07"/>
</dbReference>
<proteinExistence type="predicted"/>
<organism evidence="2 3">
    <name type="scientific">Gossypium tomentosum</name>
    <name type="common">Hawaiian cotton</name>
    <name type="synonym">Gossypium sandvicense</name>
    <dbReference type="NCBI Taxonomy" id="34277"/>
    <lineage>
        <taxon>Eukaryota</taxon>
        <taxon>Viridiplantae</taxon>
        <taxon>Streptophyta</taxon>
        <taxon>Embryophyta</taxon>
        <taxon>Tracheophyta</taxon>
        <taxon>Spermatophyta</taxon>
        <taxon>Magnoliopsida</taxon>
        <taxon>eudicotyledons</taxon>
        <taxon>Gunneridae</taxon>
        <taxon>Pentapetalae</taxon>
        <taxon>rosids</taxon>
        <taxon>malvids</taxon>
        <taxon>Malvales</taxon>
        <taxon>Malvaceae</taxon>
        <taxon>Malvoideae</taxon>
        <taxon>Gossypium</taxon>
    </lineage>
</organism>
<keyword evidence="1" id="KW-0812">Transmembrane</keyword>
<name>A0A5D2KB56_GOSTO</name>
<evidence type="ECO:0000256" key="1">
    <source>
        <dbReference type="SAM" id="Phobius"/>
    </source>
</evidence>
<evidence type="ECO:0000313" key="3">
    <source>
        <dbReference type="Proteomes" id="UP000322667"/>
    </source>
</evidence>
<dbReference type="AlphaFoldDB" id="A0A5D2KB56"/>
<reference evidence="2 3" key="1">
    <citation type="submission" date="2019-07" db="EMBL/GenBank/DDBJ databases">
        <title>WGS assembly of Gossypium tomentosum.</title>
        <authorList>
            <person name="Chen Z.J."/>
            <person name="Sreedasyam A."/>
            <person name="Ando A."/>
            <person name="Song Q."/>
            <person name="De L."/>
            <person name="Hulse-Kemp A."/>
            <person name="Ding M."/>
            <person name="Ye W."/>
            <person name="Kirkbride R."/>
            <person name="Jenkins J."/>
            <person name="Plott C."/>
            <person name="Lovell J."/>
            <person name="Lin Y.-M."/>
            <person name="Vaughn R."/>
            <person name="Liu B."/>
            <person name="Li W."/>
            <person name="Simpson S."/>
            <person name="Scheffler B."/>
            <person name="Saski C."/>
            <person name="Grover C."/>
            <person name="Hu G."/>
            <person name="Conover J."/>
            <person name="Carlson J."/>
            <person name="Shu S."/>
            <person name="Boston L."/>
            <person name="Williams M."/>
            <person name="Peterson D."/>
            <person name="Mcgee K."/>
            <person name="Jones D."/>
            <person name="Wendel J."/>
            <person name="Stelly D."/>
            <person name="Grimwood J."/>
            <person name="Schmutz J."/>
        </authorList>
    </citation>
    <scope>NUCLEOTIDE SEQUENCE [LARGE SCALE GENOMIC DNA]</scope>
    <source>
        <strain evidence="2">7179.01</strain>
    </source>
</reference>
<gene>
    <name evidence="2" type="ORF">ES332_D07G262800v1</name>
</gene>